<sequence>MKIRGAREDGLAAAARWGAALRGKRLPHPSGTTFEGTFTSLLPYRVGSRNRYVAAFPDDPRRRVPVDATGLRDAVLARPFTVSIMIATLTSAWQRVATLRVERPTEEDPDFDVVSHVLPGFALTGAVNRLRGPVYRGSQEGRRGHRRG</sequence>
<dbReference type="AlphaFoldDB" id="A0A7W7WVX0"/>
<organism evidence="1 2">
    <name type="scientific">Saccharothrix violaceirubra</name>
    <dbReference type="NCBI Taxonomy" id="413306"/>
    <lineage>
        <taxon>Bacteria</taxon>
        <taxon>Bacillati</taxon>
        <taxon>Actinomycetota</taxon>
        <taxon>Actinomycetes</taxon>
        <taxon>Pseudonocardiales</taxon>
        <taxon>Pseudonocardiaceae</taxon>
        <taxon>Saccharothrix</taxon>
    </lineage>
</organism>
<gene>
    <name evidence="1" type="ORF">F4559_002716</name>
</gene>
<comment type="caution">
    <text evidence="1">The sequence shown here is derived from an EMBL/GenBank/DDBJ whole genome shotgun (WGS) entry which is preliminary data.</text>
</comment>
<dbReference type="RefSeq" id="WP_184668856.1">
    <property type="nucleotide sequence ID" value="NZ_BAABAI010000001.1"/>
</dbReference>
<reference evidence="1 2" key="1">
    <citation type="submission" date="2020-08" db="EMBL/GenBank/DDBJ databases">
        <title>Sequencing the genomes of 1000 actinobacteria strains.</title>
        <authorList>
            <person name="Klenk H.-P."/>
        </authorList>
    </citation>
    <scope>NUCLEOTIDE SEQUENCE [LARGE SCALE GENOMIC DNA]</scope>
    <source>
        <strain evidence="1 2">DSM 45084</strain>
    </source>
</reference>
<evidence type="ECO:0000313" key="1">
    <source>
        <dbReference type="EMBL" id="MBB4965357.1"/>
    </source>
</evidence>
<dbReference type="EMBL" id="JACHJS010000001">
    <property type="protein sequence ID" value="MBB4965357.1"/>
    <property type="molecule type" value="Genomic_DNA"/>
</dbReference>
<protein>
    <submittedName>
        <fullName evidence="1">Uncharacterized protein</fullName>
    </submittedName>
</protein>
<name>A0A7W7WVX0_9PSEU</name>
<keyword evidence="2" id="KW-1185">Reference proteome</keyword>
<evidence type="ECO:0000313" key="2">
    <source>
        <dbReference type="Proteomes" id="UP000542674"/>
    </source>
</evidence>
<accession>A0A7W7WVX0</accession>
<proteinExistence type="predicted"/>
<dbReference type="Proteomes" id="UP000542674">
    <property type="component" value="Unassembled WGS sequence"/>
</dbReference>